<evidence type="ECO:0000256" key="2">
    <source>
        <dbReference type="ARBA" id="ARBA00023015"/>
    </source>
</evidence>
<dbReference type="Gene3D" id="1.10.10.60">
    <property type="entry name" value="Homeodomain-like"/>
    <property type="match status" value="1"/>
</dbReference>
<dbReference type="Pfam" id="PF00440">
    <property type="entry name" value="TetR_N"/>
    <property type="match status" value="1"/>
</dbReference>
<reference evidence="7" key="1">
    <citation type="journal article" date="2014" name="Int. J. Syst. Evol. Microbiol.">
        <title>Complete genome sequence of Corynebacterium casei LMG S-19264T (=DSM 44701T), isolated from a smear-ripened cheese.</title>
        <authorList>
            <consortium name="US DOE Joint Genome Institute (JGI-PGF)"/>
            <person name="Walter F."/>
            <person name="Albersmeier A."/>
            <person name="Kalinowski J."/>
            <person name="Ruckert C."/>
        </authorList>
    </citation>
    <scope>NUCLEOTIDE SEQUENCE</scope>
    <source>
        <strain evidence="7">JCM 3051</strain>
    </source>
</reference>
<dbReference type="InterPro" id="IPR036271">
    <property type="entry name" value="Tet_transcr_reg_TetR-rel_C_sf"/>
</dbReference>
<dbReference type="Proteomes" id="UP000655589">
    <property type="component" value="Unassembled WGS sequence"/>
</dbReference>
<comment type="caution">
    <text evidence="7">The sequence shown here is derived from an EMBL/GenBank/DDBJ whole genome shotgun (WGS) entry which is preliminary data.</text>
</comment>
<reference evidence="7" key="2">
    <citation type="submission" date="2020-09" db="EMBL/GenBank/DDBJ databases">
        <authorList>
            <person name="Sun Q."/>
            <person name="Ohkuma M."/>
        </authorList>
    </citation>
    <scope>NUCLEOTIDE SEQUENCE</scope>
    <source>
        <strain evidence="7">JCM 3051</strain>
    </source>
</reference>
<evidence type="ECO:0000259" key="6">
    <source>
        <dbReference type="PROSITE" id="PS50977"/>
    </source>
</evidence>
<evidence type="ECO:0000256" key="1">
    <source>
        <dbReference type="ARBA" id="ARBA00022491"/>
    </source>
</evidence>
<dbReference type="PROSITE" id="PS01081">
    <property type="entry name" value="HTH_TETR_1"/>
    <property type="match status" value="1"/>
</dbReference>
<name>A0A8H9L1M4_9MICO</name>
<dbReference type="InterPro" id="IPR001647">
    <property type="entry name" value="HTH_TetR"/>
</dbReference>
<keyword evidence="2" id="KW-0805">Transcription regulation</keyword>
<dbReference type="Gene3D" id="1.10.357.10">
    <property type="entry name" value="Tetracycline Repressor, domain 2"/>
    <property type="match status" value="1"/>
</dbReference>
<dbReference type="InterPro" id="IPR009057">
    <property type="entry name" value="Homeodomain-like_sf"/>
</dbReference>
<accession>A0A8H9L1M4</accession>
<keyword evidence="8" id="KW-1185">Reference proteome</keyword>
<gene>
    <name evidence="7" type="ORF">GCM10010102_07200</name>
</gene>
<dbReference type="InterPro" id="IPR039538">
    <property type="entry name" value="BetI_C"/>
</dbReference>
<dbReference type="PANTHER" id="PTHR47506">
    <property type="entry name" value="TRANSCRIPTIONAL REGULATORY PROTEIN"/>
    <property type="match status" value="1"/>
</dbReference>
<sequence length="210" mass="22344">MAGPGRPRAFDTDEALDAAVEVFWRRGFAGASLTELAAAMGVNKPSVYGAFGDKAQLFQAALRRYVERNMAYVADALERHTARECAQAFLVGNALAVTMPGRPAGCLSVQAVATPDDSGEYAVLAENRATVQRMFADRFRRAITDGDLPAGEDPDELATFLITLSSGFAIRAADGTPREVLLAMAERAMAAFPAPATDSRSATSKENTHV</sequence>
<evidence type="ECO:0000313" key="7">
    <source>
        <dbReference type="EMBL" id="GGM14268.1"/>
    </source>
</evidence>
<evidence type="ECO:0000256" key="5">
    <source>
        <dbReference type="PROSITE-ProRule" id="PRU00335"/>
    </source>
</evidence>
<evidence type="ECO:0000256" key="4">
    <source>
        <dbReference type="ARBA" id="ARBA00023163"/>
    </source>
</evidence>
<dbReference type="AlphaFoldDB" id="A0A8H9L1M4"/>
<dbReference type="Pfam" id="PF13977">
    <property type="entry name" value="TetR_C_6"/>
    <property type="match status" value="1"/>
</dbReference>
<dbReference type="PROSITE" id="PS50977">
    <property type="entry name" value="HTH_TETR_2"/>
    <property type="match status" value="1"/>
</dbReference>
<dbReference type="SUPFAM" id="SSF46689">
    <property type="entry name" value="Homeodomain-like"/>
    <property type="match status" value="1"/>
</dbReference>
<protein>
    <submittedName>
        <fullName evidence="7">TetR family transcriptional regulator</fullName>
    </submittedName>
</protein>
<dbReference type="PRINTS" id="PR00455">
    <property type="entry name" value="HTHTETR"/>
</dbReference>
<proteinExistence type="predicted"/>
<dbReference type="EMBL" id="BMPT01000002">
    <property type="protein sequence ID" value="GGM14268.1"/>
    <property type="molecule type" value="Genomic_DNA"/>
</dbReference>
<dbReference type="RefSeq" id="WP_171104766.1">
    <property type="nucleotide sequence ID" value="NZ_BMPT01000002.1"/>
</dbReference>
<keyword evidence="4" id="KW-0804">Transcription</keyword>
<dbReference type="PANTHER" id="PTHR47506:SF1">
    <property type="entry name" value="HTH-TYPE TRANSCRIPTIONAL REGULATOR YJDC"/>
    <property type="match status" value="1"/>
</dbReference>
<keyword evidence="1" id="KW-0678">Repressor</keyword>
<dbReference type="SUPFAM" id="SSF48498">
    <property type="entry name" value="Tetracyclin repressor-like, C-terminal domain"/>
    <property type="match status" value="1"/>
</dbReference>
<keyword evidence="3 5" id="KW-0238">DNA-binding</keyword>
<feature type="domain" description="HTH tetR-type" evidence="6">
    <location>
        <begin position="9"/>
        <end position="69"/>
    </location>
</feature>
<feature type="DNA-binding region" description="H-T-H motif" evidence="5">
    <location>
        <begin position="32"/>
        <end position="51"/>
    </location>
</feature>
<dbReference type="GO" id="GO:0003677">
    <property type="term" value="F:DNA binding"/>
    <property type="evidence" value="ECO:0007669"/>
    <property type="project" value="UniProtKB-UniRule"/>
</dbReference>
<dbReference type="InterPro" id="IPR023772">
    <property type="entry name" value="DNA-bd_HTH_TetR-type_CS"/>
</dbReference>
<evidence type="ECO:0000313" key="8">
    <source>
        <dbReference type="Proteomes" id="UP000655589"/>
    </source>
</evidence>
<evidence type="ECO:0000256" key="3">
    <source>
        <dbReference type="ARBA" id="ARBA00023125"/>
    </source>
</evidence>
<organism evidence="7 8">
    <name type="scientific">Promicromonospora citrea</name>
    <dbReference type="NCBI Taxonomy" id="43677"/>
    <lineage>
        <taxon>Bacteria</taxon>
        <taxon>Bacillati</taxon>
        <taxon>Actinomycetota</taxon>
        <taxon>Actinomycetes</taxon>
        <taxon>Micrococcales</taxon>
        <taxon>Promicromonosporaceae</taxon>
        <taxon>Promicromonospora</taxon>
    </lineage>
</organism>